<evidence type="ECO:0000256" key="8">
    <source>
        <dbReference type="ARBA" id="ARBA00023136"/>
    </source>
</evidence>
<dbReference type="PANTHER" id="PTHR48041:SF116">
    <property type="entry name" value="PROTEIN BROWN"/>
    <property type="match status" value="1"/>
</dbReference>
<dbReference type="SMART" id="SM00382">
    <property type="entry name" value="AAA"/>
    <property type="match status" value="1"/>
</dbReference>
<dbReference type="GO" id="GO:0005524">
    <property type="term" value="F:ATP binding"/>
    <property type="evidence" value="ECO:0007669"/>
    <property type="project" value="UniProtKB-KW"/>
</dbReference>
<accession>A0ABD2Q8A7</accession>
<dbReference type="PROSITE" id="PS50893">
    <property type="entry name" value="ABC_TRANSPORTER_2"/>
    <property type="match status" value="1"/>
</dbReference>
<dbReference type="InterPro" id="IPR027417">
    <property type="entry name" value="P-loop_NTPase"/>
</dbReference>
<sequence>MDGGLCAIMGPSGSGKSTLLDALAGRKNPDRITGVITVDGKLQPTNFKCTSGYVQQEDKVYGLLTVKENLYFSAVLRNPKCEAKKTKRRVEEVLEQLRLKEKMDCRVGTEFNRGISGGEKRRLSIAVELVRETSVLFLDEPTTGLDSSTAQVLIEILKKLADSGKTVILSLHQPKFGIYRQFDSLTLVNKGDIVYNGIGGDVALEYFKSLGYDHEQNDNPADYYLDVLLDCKTRQSAHQNEDTSEFLRKNWMQSEQFKKVEEFLTDDYRLAKQSETQVRGKKDGITYATGCCLQMGILCYRTFLNMMRDINASVIQGLVYLFFAIAMGVVYFQVDTSLESGLQNRAGFFFFSCLQVIYVNLGAVEAFLKERRFFQNERTAGWYRVITYFFAKLICEILPTKVLPIICFLPITYFMVGLQKSFGQFLVFEILLNLTTLCAASIVFCVSASVSSFATANTVISIIFIFMVVFGGYLINLNTLFSGLSWLKYLSIFRYCWNGLLVNELSALIFCPSNNTLPAPNNTTDPPFMPATLKLDATRNCTTGQQYLYDLGIPQGSSWALWQNIVALGVIAMILLTLCYIQLRRVSKWT</sequence>
<dbReference type="EMBL" id="JBJKFK010000991">
    <property type="protein sequence ID" value="KAL3314466.1"/>
    <property type="molecule type" value="Genomic_DNA"/>
</dbReference>
<dbReference type="Pfam" id="PF00005">
    <property type="entry name" value="ABC_tran"/>
    <property type="match status" value="1"/>
</dbReference>
<keyword evidence="12" id="KW-1185">Reference proteome</keyword>
<evidence type="ECO:0000313" key="11">
    <source>
        <dbReference type="EMBL" id="KAL3314466.1"/>
    </source>
</evidence>
<keyword evidence="3" id="KW-0813">Transport</keyword>
<dbReference type="Proteomes" id="UP001626550">
    <property type="component" value="Unassembled WGS sequence"/>
</dbReference>
<dbReference type="InterPro" id="IPR043926">
    <property type="entry name" value="ABCG_dom"/>
</dbReference>
<dbReference type="InterPro" id="IPR017871">
    <property type="entry name" value="ABC_transporter-like_CS"/>
</dbReference>
<dbReference type="AlphaFoldDB" id="A0ABD2Q8A7"/>
<dbReference type="PANTHER" id="PTHR48041">
    <property type="entry name" value="ABC TRANSPORTER G FAMILY MEMBER 28"/>
    <property type="match status" value="1"/>
</dbReference>
<feature type="transmembrane region" description="Helical" evidence="9">
    <location>
        <begin position="346"/>
        <end position="368"/>
    </location>
</feature>
<keyword evidence="7 9" id="KW-1133">Transmembrane helix</keyword>
<feature type="transmembrane region" description="Helical" evidence="9">
    <location>
        <begin position="422"/>
        <end position="446"/>
    </location>
</feature>
<keyword evidence="6" id="KW-0067">ATP-binding</keyword>
<dbReference type="GO" id="GO:0016020">
    <property type="term" value="C:membrane"/>
    <property type="evidence" value="ECO:0007669"/>
    <property type="project" value="UniProtKB-SubCell"/>
</dbReference>
<feature type="transmembrane region" description="Helical" evidence="9">
    <location>
        <begin position="315"/>
        <end position="334"/>
    </location>
</feature>
<feature type="transmembrane region" description="Helical" evidence="9">
    <location>
        <begin position="284"/>
        <end position="303"/>
    </location>
</feature>
<organism evidence="11 12">
    <name type="scientific">Cichlidogyrus casuarinus</name>
    <dbReference type="NCBI Taxonomy" id="1844966"/>
    <lineage>
        <taxon>Eukaryota</taxon>
        <taxon>Metazoa</taxon>
        <taxon>Spiralia</taxon>
        <taxon>Lophotrochozoa</taxon>
        <taxon>Platyhelminthes</taxon>
        <taxon>Monogenea</taxon>
        <taxon>Monopisthocotylea</taxon>
        <taxon>Dactylogyridea</taxon>
        <taxon>Ancyrocephalidae</taxon>
        <taxon>Cichlidogyrus</taxon>
    </lineage>
</organism>
<evidence type="ECO:0000256" key="3">
    <source>
        <dbReference type="ARBA" id="ARBA00022448"/>
    </source>
</evidence>
<reference evidence="11 12" key="1">
    <citation type="submission" date="2024-11" db="EMBL/GenBank/DDBJ databases">
        <title>Adaptive evolution of stress response genes in parasites aligns with host niche diversity.</title>
        <authorList>
            <person name="Hahn C."/>
            <person name="Resl P."/>
        </authorList>
    </citation>
    <scope>NUCLEOTIDE SEQUENCE [LARGE SCALE GENOMIC DNA]</scope>
    <source>
        <strain evidence="11">EGGRZ-B1_66</strain>
        <tissue evidence="11">Body</tissue>
    </source>
</reference>
<gene>
    <name evidence="11" type="ORF">Ciccas_006910</name>
</gene>
<comment type="similarity">
    <text evidence="2">Belongs to the ABC transporter superfamily. ABCG family. Eye pigment precursor importer (TC 3.A.1.204) subfamily.</text>
</comment>
<feature type="domain" description="ABC transporter" evidence="10">
    <location>
        <begin position="1"/>
        <end position="215"/>
    </location>
</feature>
<comment type="caution">
    <text evidence="11">The sequence shown here is derived from an EMBL/GenBank/DDBJ whole genome shotgun (WGS) entry which is preliminary data.</text>
</comment>
<keyword evidence="8 9" id="KW-0472">Membrane</keyword>
<dbReference type="Pfam" id="PF19055">
    <property type="entry name" value="ABC2_membrane_7"/>
    <property type="match status" value="1"/>
</dbReference>
<keyword evidence="5" id="KW-0547">Nucleotide-binding</keyword>
<proteinExistence type="inferred from homology"/>
<evidence type="ECO:0000313" key="12">
    <source>
        <dbReference type="Proteomes" id="UP001626550"/>
    </source>
</evidence>
<evidence type="ECO:0000256" key="6">
    <source>
        <dbReference type="ARBA" id="ARBA00022840"/>
    </source>
</evidence>
<evidence type="ECO:0000259" key="10">
    <source>
        <dbReference type="PROSITE" id="PS50893"/>
    </source>
</evidence>
<dbReference type="InterPro" id="IPR050352">
    <property type="entry name" value="ABCG_transporters"/>
</dbReference>
<dbReference type="PROSITE" id="PS00211">
    <property type="entry name" value="ABC_TRANSPORTER_1"/>
    <property type="match status" value="1"/>
</dbReference>
<dbReference type="InterPro" id="IPR003593">
    <property type="entry name" value="AAA+_ATPase"/>
</dbReference>
<dbReference type="Gene3D" id="3.40.50.300">
    <property type="entry name" value="P-loop containing nucleotide triphosphate hydrolases"/>
    <property type="match status" value="1"/>
</dbReference>
<evidence type="ECO:0000256" key="4">
    <source>
        <dbReference type="ARBA" id="ARBA00022692"/>
    </source>
</evidence>
<feature type="transmembrane region" description="Helical" evidence="9">
    <location>
        <begin position="453"/>
        <end position="475"/>
    </location>
</feature>
<evidence type="ECO:0000256" key="7">
    <source>
        <dbReference type="ARBA" id="ARBA00022989"/>
    </source>
</evidence>
<keyword evidence="4 9" id="KW-0812">Transmembrane</keyword>
<dbReference type="InterPro" id="IPR013525">
    <property type="entry name" value="ABC2_TM"/>
</dbReference>
<feature type="transmembrane region" description="Helical" evidence="9">
    <location>
        <begin position="389"/>
        <end position="416"/>
    </location>
</feature>
<evidence type="ECO:0000256" key="1">
    <source>
        <dbReference type="ARBA" id="ARBA00004141"/>
    </source>
</evidence>
<evidence type="ECO:0000256" key="9">
    <source>
        <dbReference type="SAM" id="Phobius"/>
    </source>
</evidence>
<dbReference type="InterPro" id="IPR003439">
    <property type="entry name" value="ABC_transporter-like_ATP-bd"/>
</dbReference>
<dbReference type="SUPFAM" id="SSF52540">
    <property type="entry name" value="P-loop containing nucleoside triphosphate hydrolases"/>
    <property type="match status" value="1"/>
</dbReference>
<protein>
    <recommendedName>
        <fullName evidence="10">ABC transporter domain-containing protein</fullName>
    </recommendedName>
</protein>
<feature type="transmembrane region" description="Helical" evidence="9">
    <location>
        <begin position="559"/>
        <end position="581"/>
    </location>
</feature>
<evidence type="ECO:0000256" key="5">
    <source>
        <dbReference type="ARBA" id="ARBA00022741"/>
    </source>
</evidence>
<name>A0ABD2Q8A7_9PLAT</name>
<comment type="subcellular location">
    <subcellularLocation>
        <location evidence="1">Membrane</location>
        <topology evidence="1">Multi-pass membrane protein</topology>
    </subcellularLocation>
</comment>
<evidence type="ECO:0000256" key="2">
    <source>
        <dbReference type="ARBA" id="ARBA00005814"/>
    </source>
</evidence>
<dbReference type="Pfam" id="PF01061">
    <property type="entry name" value="ABC2_membrane"/>
    <property type="match status" value="1"/>
</dbReference>